<reference evidence="1" key="1">
    <citation type="journal article" date="2019" name="bioRxiv">
        <title>The Genome of the Zebra Mussel, Dreissena polymorpha: A Resource for Invasive Species Research.</title>
        <authorList>
            <person name="McCartney M.A."/>
            <person name="Auch B."/>
            <person name="Kono T."/>
            <person name="Mallez S."/>
            <person name="Zhang Y."/>
            <person name="Obille A."/>
            <person name="Becker A."/>
            <person name="Abrahante J.E."/>
            <person name="Garbe J."/>
            <person name="Badalamenti J.P."/>
            <person name="Herman A."/>
            <person name="Mangelson H."/>
            <person name="Liachko I."/>
            <person name="Sullivan S."/>
            <person name="Sone E.D."/>
            <person name="Koren S."/>
            <person name="Silverstein K.A.T."/>
            <person name="Beckman K.B."/>
            <person name="Gohl D.M."/>
        </authorList>
    </citation>
    <scope>NUCLEOTIDE SEQUENCE</scope>
    <source>
        <strain evidence="1">Duluth1</strain>
        <tissue evidence="1">Whole animal</tissue>
    </source>
</reference>
<proteinExistence type="predicted"/>
<evidence type="ECO:0000313" key="1">
    <source>
        <dbReference type="EMBL" id="KAH3710937.1"/>
    </source>
</evidence>
<comment type="caution">
    <text evidence="1">The sequence shown here is derived from an EMBL/GenBank/DDBJ whole genome shotgun (WGS) entry which is preliminary data.</text>
</comment>
<organism evidence="1 2">
    <name type="scientific">Dreissena polymorpha</name>
    <name type="common">Zebra mussel</name>
    <name type="synonym">Mytilus polymorpha</name>
    <dbReference type="NCBI Taxonomy" id="45954"/>
    <lineage>
        <taxon>Eukaryota</taxon>
        <taxon>Metazoa</taxon>
        <taxon>Spiralia</taxon>
        <taxon>Lophotrochozoa</taxon>
        <taxon>Mollusca</taxon>
        <taxon>Bivalvia</taxon>
        <taxon>Autobranchia</taxon>
        <taxon>Heteroconchia</taxon>
        <taxon>Euheterodonta</taxon>
        <taxon>Imparidentia</taxon>
        <taxon>Neoheterodontei</taxon>
        <taxon>Myida</taxon>
        <taxon>Dreissenoidea</taxon>
        <taxon>Dreissenidae</taxon>
        <taxon>Dreissena</taxon>
    </lineage>
</organism>
<protein>
    <submittedName>
        <fullName evidence="1">Uncharacterized protein</fullName>
    </submittedName>
</protein>
<dbReference type="Proteomes" id="UP000828390">
    <property type="component" value="Unassembled WGS sequence"/>
</dbReference>
<dbReference type="EMBL" id="JAIWYP010000014">
    <property type="protein sequence ID" value="KAH3710937.1"/>
    <property type="molecule type" value="Genomic_DNA"/>
</dbReference>
<dbReference type="AlphaFoldDB" id="A0A9D3Z5Y2"/>
<evidence type="ECO:0000313" key="2">
    <source>
        <dbReference type="Proteomes" id="UP000828390"/>
    </source>
</evidence>
<name>A0A9D3Z5Y2_DREPO</name>
<sequence>MSFFSIFQLASCLARELPGFVKRTVPLASGCVLLQLKCAQALAALLSRGTFHLGSIK</sequence>
<accession>A0A9D3Z5Y2</accession>
<reference evidence="1" key="2">
    <citation type="submission" date="2020-11" db="EMBL/GenBank/DDBJ databases">
        <authorList>
            <person name="McCartney M.A."/>
            <person name="Auch B."/>
            <person name="Kono T."/>
            <person name="Mallez S."/>
            <person name="Becker A."/>
            <person name="Gohl D.M."/>
            <person name="Silverstein K.A.T."/>
            <person name="Koren S."/>
            <person name="Bechman K.B."/>
            <person name="Herman A."/>
            <person name="Abrahante J.E."/>
            <person name="Garbe J."/>
        </authorList>
    </citation>
    <scope>NUCLEOTIDE SEQUENCE</scope>
    <source>
        <strain evidence="1">Duluth1</strain>
        <tissue evidence="1">Whole animal</tissue>
    </source>
</reference>
<keyword evidence="2" id="KW-1185">Reference proteome</keyword>
<gene>
    <name evidence="1" type="ORF">DPMN_070435</name>
</gene>